<dbReference type="EMBL" id="BMXR01000013">
    <property type="protein sequence ID" value="GGX69712.1"/>
    <property type="molecule type" value="Genomic_DNA"/>
</dbReference>
<dbReference type="GO" id="GO:0008933">
    <property type="term" value="F:peptidoglycan lytic transglycosylase activity"/>
    <property type="evidence" value="ECO:0007669"/>
    <property type="project" value="InterPro"/>
</dbReference>
<dbReference type="Gene3D" id="1.10.530.10">
    <property type="match status" value="1"/>
</dbReference>
<dbReference type="InterPro" id="IPR001638">
    <property type="entry name" value="Solute-binding_3/MltF_N"/>
</dbReference>
<evidence type="ECO:0000256" key="5">
    <source>
        <dbReference type="ARBA" id="ARBA00023237"/>
    </source>
</evidence>
<proteinExistence type="inferred from homology"/>
<reference evidence="7" key="2">
    <citation type="submission" date="2020-09" db="EMBL/GenBank/DDBJ databases">
        <authorList>
            <person name="Sun Q."/>
            <person name="Kim S."/>
        </authorList>
    </citation>
    <scope>NUCLEOTIDE SEQUENCE</scope>
    <source>
        <strain evidence="7">KCTC 22169</strain>
    </source>
</reference>
<reference evidence="7" key="1">
    <citation type="journal article" date="2014" name="Int. J. Syst. Evol. Microbiol.">
        <title>Complete genome sequence of Corynebacterium casei LMG S-19264T (=DSM 44701T), isolated from a smear-ripened cheese.</title>
        <authorList>
            <consortium name="US DOE Joint Genome Institute (JGI-PGF)"/>
            <person name="Walter F."/>
            <person name="Albersmeier A."/>
            <person name="Kalinowski J."/>
            <person name="Ruckert C."/>
        </authorList>
    </citation>
    <scope>NUCLEOTIDE SEQUENCE</scope>
    <source>
        <strain evidence="7">KCTC 22169</strain>
    </source>
</reference>
<name>A0A918KMX9_9GAMM</name>
<evidence type="ECO:0000256" key="2">
    <source>
        <dbReference type="ARBA" id="ARBA00007734"/>
    </source>
</evidence>
<evidence type="ECO:0000256" key="1">
    <source>
        <dbReference type="ARBA" id="ARBA00004339"/>
    </source>
</evidence>
<dbReference type="PANTHER" id="PTHR35936:SF32">
    <property type="entry name" value="MEMBRANE-BOUND LYTIC MUREIN TRANSGLYCOSYLASE F"/>
    <property type="match status" value="1"/>
</dbReference>
<gene>
    <name evidence="7" type="primary">mltF</name>
    <name evidence="7" type="ORF">GCM10007392_41630</name>
</gene>
<comment type="similarity">
    <text evidence="2">Belongs to the transglycosylase Slt family.</text>
</comment>
<dbReference type="SUPFAM" id="SSF53955">
    <property type="entry name" value="Lysozyme-like"/>
    <property type="match status" value="1"/>
</dbReference>
<dbReference type="PROSITE" id="PS00922">
    <property type="entry name" value="TRANSGLYCOSYLASE"/>
    <property type="match status" value="1"/>
</dbReference>
<sequence length="479" mass="54848">MYWRNPLHIGLRVLLTTLLLAGLGLVVAQGFEWHSHWDRIRDRGVLTVALRESEGVYWPTDQRYSGLEMELLQKLGERLNLRVQLFSVTETQDLYRALASGAVDMALPGTTTGYNSTAFMPGLPYLMSDVGLVRSMAARKPELERQHIALLDPVNHDWLARRLASRHPGLTFEGLTGAPTAELMTRIELDELDMALMDERDFRVQRPFFPDQRFDTLTDQPRPVSPLFRQSRDRSLLNRVNDVLRELRASGQLERLRDRHLGHTGDFDYVGTLTFERHMQSRLPDFLDLFKAEAEATGMDWRLLAAVAYQESHWRARAVSPTGVKGIMMVTLTTAREMGIDNRLDPAQSIRAGSRYLDGLRERMPERITEPDRTWMALAAYNVGSGHLEDARIITESQGDDPDAWIDVRSHLPKLALKAWYPWTKHGYARGHEPVVYVANIRRYYNLLRRAFPDEIRDEREGESLDQLPFPGLPVTPGL</sequence>
<feature type="domain" description="Solute-binding protein family 3/N-terminal" evidence="6">
    <location>
        <begin position="45"/>
        <end position="264"/>
    </location>
</feature>
<dbReference type="InterPro" id="IPR023346">
    <property type="entry name" value="Lysozyme-like_dom_sf"/>
</dbReference>
<evidence type="ECO:0000256" key="4">
    <source>
        <dbReference type="ARBA" id="ARBA00022729"/>
    </source>
</evidence>
<comment type="similarity">
    <text evidence="3">Belongs to the bacterial solute-binding protein 3 family.</text>
</comment>
<evidence type="ECO:0000256" key="3">
    <source>
        <dbReference type="ARBA" id="ARBA00010333"/>
    </source>
</evidence>
<keyword evidence="8" id="KW-1185">Reference proteome</keyword>
<dbReference type="GO" id="GO:0000270">
    <property type="term" value="P:peptidoglycan metabolic process"/>
    <property type="evidence" value="ECO:0007669"/>
    <property type="project" value="InterPro"/>
</dbReference>
<dbReference type="InterPro" id="IPR008258">
    <property type="entry name" value="Transglycosylase_SLT_dom_1"/>
</dbReference>
<protein>
    <submittedName>
        <fullName evidence="7">Membrane-bound lytic murein transglycosylase F</fullName>
    </submittedName>
</protein>
<dbReference type="AlphaFoldDB" id="A0A918KMX9"/>
<keyword evidence="5" id="KW-0472">Membrane</keyword>
<dbReference type="Pfam" id="PF01464">
    <property type="entry name" value="SLT"/>
    <property type="match status" value="1"/>
</dbReference>
<comment type="caution">
    <text evidence="7">The sequence shown here is derived from an EMBL/GenBank/DDBJ whole genome shotgun (WGS) entry which is preliminary data.</text>
</comment>
<dbReference type="PANTHER" id="PTHR35936">
    <property type="entry name" value="MEMBRANE-BOUND LYTIC MUREIN TRANSGLYCOSYLASE F"/>
    <property type="match status" value="1"/>
</dbReference>
<dbReference type="GO" id="GO:0009279">
    <property type="term" value="C:cell outer membrane"/>
    <property type="evidence" value="ECO:0007669"/>
    <property type="project" value="UniProtKB-SubCell"/>
</dbReference>
<dbReference type="CDD" id="cd13403">
    <property type="entry name" value="MLTF-like"/>
    <property type="match status" value="1"/>
</dbReference>
<dbReference type="Proteomes" id="UP000626148">
    <property type="component" value="Unassembled WGS sequence"/>
</dbReference>
<organism evidence="7 8">
    <name type="scientific">Saccharospirillum salsuginis</name>
    <dbReference type="NCBI Taxonomy" id="418750"/>
    <lineage>
        <taxon>Bacteria</taxon>
        <taxon>Pseudomonadati</taxon>
        <taxon>Pseudomonadota</taxon>
        <taxon>Gammaproteobacteria</taxon>
        <taxon>Oceanospirillales</taxon>
        <taxon>Saccharospirillaceae</taxon>
        <taxon>Saccharospirillum</taxon>
    </lineage>
</organism>
<dbReference type="SMART" id="SM00062">
    <property type="entry name" value="PBPb"/>
    <property type="match status" value="1"/>
</dbReference>
<keyword evidence="5" id="KW-0998">Cell outer membrane</keyword>
<dbReference type="NCBIfam" id="NF008112">
    <property type="entry name" value="PRK10859.1"/>
    <property type="match status" value="1"/>
</dbReference>
<evidence type="ECO:0000313" key="8">
    <source>
        <dbReference type="Proteomes" id="UP000626148"/>
    </source>
</evidence>
<dbReference type="RefSeq" id="WP_189612371.1">
    <property type="nucleotide sequence ID" value="NZ_BMXR01000013.1"/>
</dbReference>
<evidence type="ECO:0000313" key="7">
    <source>
        <dbReference type="EMBL" id="GGX69712.1"/>
    </source>
</evidence>
<dbReference type="Pfam" id="PF00497">
    <property type="entry name" value="SBP_bac_3"/>
    <property type="match status" value="1"/>
</dbReference>
<keyword evidence="4" id="KW-0732">Signal</keyword>
<dbReference type="SUPFAM" id="SSF53850">
    <property type="entry name" value="Periplasmic binding protein-like II"/>
    <property type="match status" value="1"/>
</dbReference>
<accession>A0A918KMX9</accession>
<dbReference type="InterPro" id="IPR000189">
    <property type="entry name" value="Transglyc_AS"/>
</dbReference>
<evidence type="ECO:0000259" key="6">
    <source>
        <dbReference type="SMART" id="SM00062"/>
    </source>
</evidence>
<dbReference type="Gene3D" id="3.40.190.10">
    <property type="entry name" value="Periplasmic binding protein-like II"/>
    <property type="match status" value="2"/>
</dbReference>
<comment type="subcellular location">
    <subcellularLocation>
        <location evidence="1">Cell outer membrane</location>
        <topology evidence="1">Peripheral membrane protein</topology>
    </subcellularLocation>
</comment>